<comment type="function">
    <text evidence="6">Decarboxylates OPET (5-oxo-pent-3-ene-1,2,5-tricarboxylic acid) into HHDD (2-hydroxy-hept-2,4-diene-1,7-dioate) and isomerizes it to OHED (2-oxo-hept-3-ene-1,7-dioate).</text>
</comment>
<proteinExistence type="inferred from homology"/>
<dbReference type="AlphaFoldDB" id="A0AAI8K8J0"/>
<dbReference type="GO" id="GO:0046872">
    <property type="term" value="F:metal ion binding"/>
    <property type="evidence" value="ECO:0007669"/>
    <property type="project" value="UniProtKB-KW"/>
</dbReference>
<evidence type="ECO:0000256" key="3">
    <source>
        <dbReference type="ARBA" id="ARBA00022723"/>
    </source>
</evidence>
<evidence type="ECO:0000256" key="2">
    <source>
        <dbReference type="ARBA" id="ARBA00010715"/>
    </source>
</evidence>
<keyword evidence="11" id="KW-1185">Reference proteome</keyword>
<dbReference type="GO" id="GO:0018800">
    <property type="term" value="F:5-oxopent-3-ene-1,2,5-tricarboxylate decarboxylase activity"/>
    <property type="evidence" value="ECO:0007669"/>
    <property type="project" value="UniProtKB-EC"/>
</dbReference>
<evidence type="ECO:0000256" key="1">
    <source>
        <dbReference type="ARBA" id="ARBA00010211"/>
    </source>
</evidence>
<dbReference type="SUPFAM" id="SSF56529">
    <property type="entry name" value="FAH"/>
    <property type="match status" value="1"/>
</dbReference>
<dbReference type="KEGG" id="ppv:NJ69_21715"/>
<dbReference type="Proteomes" id="UP000258127">
    <property type="component" value="Chromosome"/>
</dbReference>
<dbReference type="InterPro" id="IPR051121">
    <property type="entry name" value="FAH"/>
</dbReference>
<comment type="pathway">
    <text evidence="8">Aromatic compound metabolism; 4-hydroxyphenylacetate degradation; pyruvate and succinate semialdehyde from 4-hydroxyphenylacetate: step 5/7.</text>
</comment>
<dbReference type="PANTHER" id="PTHR42796">
    <property type="entry name" value="FUMARYLACETOACETATE HYDROLASE DOMAIN-CONTAINING PROTEIN 2A-RELATED"/>
    <property type="match status" value="1"/>
</dbReference>
<dbReference type="FunFam" id="3.90.850.10:FF:000002">
    <property type="entry name" value="2-hydroxyhepta-2,4-diene-1,7-dioate isomerase"/>
    <property type="match status" value="1"/>
</dbReference>
<evidence type="ECO:0000256" key="7">
    <source>
        <dbReference type="ARBA" id="ARBA00060569"/>
    </source>
</evidence>
<dbReference type="GO" id="GO:0016787">
    <property type="term" value="F:hydrolase activity"/>
    <property type="evidence" value="ECO:0007669"/>
    <property type="project" value="UniProtKB-KW"/>
</dbReference>
<comment type="pathway">
    <text evidence="7">Aromatic compound metabolism; 4-hydroxyphenylacetate degradation; pyruvate and succinate semialdehyde from 4-hydroxyphenylacetate: step 4/7.</text>
</comment>
<evidence type="ECO:0000256" key="4">
    <source>
        <dbReference type="ARBA" id="ARBA00051258"/>
    </source>
</evidence>
<evidence type="ECO:0000313" key="10">
    <source>
        <dbReference type="EMBL" id="AXO86904.1"/>
    </source>
</evidence>
<dbReference type="Pfam" id="PF01557">
    <property type="entry name" value="FAA_hydrolase"/>
    <property type="match status" value="1"/>
</dbReference>
<comment type="catalytic activity">
    <reaction evidence="5">
        <text>(2E,4Z)-5-hydroxypenta-2,4-diene-1,2,5-tricarboxylate = (3E,5R)-5-carboxy-2-oxohept-3-enedioate</text>
        <dbReference type="Rhea" id="RHEA:18813"/>
        <dbReference type="ChEBI" id="CHEBI:47961"/>
        <dbReference type="ChEBI" id="CHEBI:87491"/>
        <dbReference type="EC" id="5.3.3.10"/>
    </reaction>
</comment>
<evidence type="ECO:0000256" key="8">
    <source>
        <dbReference type="ARBA" id="ARBA00060680"/>
    </source>
</evidence>
<evidence type="ECO:0000256" key="6">
    <source>
        <dbReference type="ARBA" id="ARBA00057150"/>
    </source>
</evidence>
<dbReference type="GO" id="GO:0008704">
    <property type="term" value="F:5-carboxymethyl-2-hydroxymuconate delta-isomerase activity"/>
    <property type="evidence" value="ECO:0007669"/>
    <property type="project" value="UniProtKB-EC"/>
</dbReference>
<evidence type="ECO:0000259" key="9">
    <source>
        <dbReference type="Pfam" id="PF01557"/>
    </source>
</evidence>
<keyword evidence="3" id="KW-0479">Metal-binding</keyword>
<dbReference type="InterPro" id="IPR036663">
    <property type="entry name" value="Fumarylacetoacetase_C_sf"/>
</dbReference>
<accession>A0AAI8K8J0</accession>
<feature type="domain" description="Fumarylacetoacetase-like C-terminal" evidence="9">
    <location>
        <begin position="72"/>
        <end position="278"/>
    </location>
</feature>
<evidence type="ECO:0000256" key="5">
    <source>
        <dbReference type="ARBA" id="ARBA00052790"/>
    </source>
</evidence>
<comment type="similarity">
    <text evidence="1">Belongs to the FAH family.</text>
</comment>
<reference evidence="10 11" key="1">
    <citation type="submission" date="2018-08" db="EMBL/GenBank/DDBJ databases">
        <authorList>
            <person name="Lee Y."/>
            <person name="Kakembo D."/>
        </authorList>
    </citation>
    <scope>NUCLEOTIDE SEQUENCE [LARGE SCALE GENOMIC DNA]</scope>
    <source>
        <strain evidence="10 11">JBCS1880</strain>
    </source>
</reference>
<organism evidence="10 11">
    <name type="scientific">Pseudomonas parafulva</name>
    <dbReference type="NCBI Taxonomy" id="157782"/>
    <lineage>
        <taxon>Bacteria</taxon>
        <taxon>Pseudomonadati</taxon>
        <taxon>Pseudomonadota</taxon>
        <taxon>Gammaproteobacteria</taxon>
        <taxon>Pseudomonadales</taxon>
        <taxon>Pseudomonadaceae</taxon>
        <taxon>Pseudomonas</taxon>
    </lineage>
</organism>
<keyword evidence="10" id="KW-0378">Hydrolase</keyword>
<sequence>MKLCRFGQPGQERPGLIDAEGKIRDLSAHVTDITPTELSPEKLAQLSDIDVSTLPVVDAGVRYGTPVSGVRKFIAIGLNYRDHAEEAGMAIPTEPVVFTKAITCISGPNDDIVQPPHSTKLDWELELGVIIGTEARFVSEEDALNYVAGYAVINDVSERAFQLQSSQWDKGKGCDTFGPIGPWLVTRDEVPDPQNLNMWLDVNGERRQAGNSKTMIFTVAEIVSYLSRYITLQPGDVICTGTPPGVGMGIKPDPVYLNTGDTIRLWIEGLGEQQQRVVSAS</sequence>
<protein>
    <submittedName>
        <fullName evidence="10">FAA hydrolase family protein</fullName>
    </submittedName>
</protein>
<dbReference type="PANTHER" id="PTHR42796:SF4">
    <property type="entry name" value="FUMARYLACETOACETATE HYDROLASE DOMAIN-CONTAINING PROTEIN 2A"/>
    <property type="match status" value="1"/>
</dbReference>
<evidence type="ECO:0000313" key="11">
    <source>
        <dbReference type="Proteomes" id="UP000258127"/>
    </source>
</evidence>
<gene>
    <name evidence="10" type="ORF">DZC75_02345</name>
</gene>
<comment type="catalytic activity">
    <reaction evidence="4">
        <text>(3E,5R)-5-carboxy-2-oxohept-3-enedioate + H(+) = (4Z)-2-oxohept-4-enedioate + CO2</text>
        <dbReference type="Rhea" id="RHEA:14397"/>
        <dbReference type="ChEBI" id="CHEBI:15378"/>
        <dbReference type="ChEBI" id="CHEBI:16526"/>
        <dbReference type="ChEBI" id="CHEBI:87491"/>
        <dbReference type="ChEBI" id="CHEBI:87507"/>
        <dbReference type="EC" id="4.1.1.68"/>
    </reaction>
</comment>
<comment type="similarity">
    <text evidence="2">Belongs to the hydratase/decarboxylase family.</text>
</comment>
<dbReference type="Gene3D" id="3.90.850.10">
    <property type="entry name" value="Fumarylacetoacetase-like, C-terminal domain"/>
    <property type="match status" value="1"/>
</dbReference>
<dbReference type="EMBL" id="CP031641">
    <property type="protein sequence ID" value="AXO86904.1"/>
    <property type="molecule type" value="Genomic_DNA"/>
</dbReference>
<name>A0AAI8K8J0_9PSED</name>
<dbReference type="GO" id="GO:0019752">
    <property type="term" value="P:carboxylic acid metabolic process"/>
    <property type="evidence" value="ECO:0007669"/>
    <property type="project" value="UniProtKB-ARBA"/>
</dbReference>
<dbReference type="InterPro" id="IPR011234">
    <property type="entry name" value="Fumarylacetoacetase-like_C"/>
</dbReference>
<dbReference type="RefSeq" id="WP_039582934.1">
    <property type="nucleotide sequence ID" value="NZ_CP009747.1"/>
</dbReference>